<accession>A0ABM1UW94</accession>
<proteinExistence type="predicted"/>
<feature type="compositionally biased region" description="Low complexity" evidence="1">
    <location>
        <begin position="62"/>
        <end position="71"/>
    </location>
</feature>
<name>A0ABM1UW94_SOLPN</name>
<keyword evidence="2" id="KW-1185">Reference proteome</keyword>
<dbReference type="Proteomes" id="UP000694930">
    <property type="component" value="Chromosome 9"/>
</dbReference>
<evidence type="ECO:0000256" key="1">
    <source>
        <dbReference type="SAM" id="MobiDB-lite"/>
    </source>
</evidence>
<organism evidence="2 3">
    <name type="scientific">Solanum pennellii</name>
    <name type="common">Tomato</name>
    <name type="synonym">Lycopersicon pennellii</name>
    <dbReference type="NCBI Taxonomy" id="28526"/>
    <lineage>
        <taxon>Eukaryota</taxon>
        <taxon>Viridiplantae</taxon>
        <taxon>Streptophyta</taxon>
        <taxon>Embryophyta</taxon>
        <taxon>Tracheophyta</taxon>
        <taxon>Spermatophyta</taxon>
        <taxon>Magnoliopsida</taxon>
        <taxon>eudicotyledons</taxon>
        <taxon>Gunneridae</taxon>
        <taxon>Pentapetalae</taxon>
        <taxon>asterids</taxon>
        <taxon>lamiids</taxon>
        <taxon>Solanales</taxon>
        <taxon>Solanaceae</taxon>
        <taxon>Solanoideae</taxon>
        <taxon>Solaneae</taxon>
        <taxon>Solanum</taxon>
        <taxon>Solanum subgen. Lycopersicon</taxon>
    </lineage>
</organism>
<feature type="region of interest" description="Disordered" evidence="1">
    <location>
        <begin position="1"/>
        <end position="182"/>
    </location>
</feature>
<sequence>MVNPLVAYSDDENSSDSASSQLEENPVVDTVLNQGEESQLPTKPSISSPKSDPSTSPPPKVTSPSSPVKETSPPPVAESPPPPVIESPSPPVQETPLPPNPETPITTVQKNPSSSPSHKTTPQNPPPSPHSPINDDILLSTLHPKKPRRPRKHIEVKQVCPHRPVTRSANVVKPTDDATSSV</sequence>
<feature type="compositionally biased region" description="Polar residues" evidence="1">
    <location>
        <begin position="31"/>
        <end position="40"/>
    </location>
</feature>
<feature type="compositionally biased region" description="Basic residues" evidence="1">
    <location>
        <begin position="143"/>
        <end position="154"/>
    </location>
</feature>
<evidence type="ECO:0000313" key="2">
    <source>
        <dbReference type="Proteomes" id="UP000694930"/>
    </source>
</evidence>
<reference evidence="3" key="2">
    <citation type="submission" date="2025-08" db="UniProtKB">
        <authorList>
            <consortium name="RefSeq"/>
        </authorList>
    </citation>
    <scope>IDENTIFICATION</scope>
</reference>
<reference evidence="2" key="1">
    <citation type="journal article" date="2014" name="Nat. Genet.">
        <title>The genome of the stress-tolerant wild tomato species Solanum pennellii.</title>
        <authorList>
            <person name="Bolger A."/>
            <person name="Scossa F."/>
            <person name="Bolger M.E."/>
            <person name="Lanz C."/>
            <person name="Maumus F."/>
            <person name="Tohge T."/>
            <person name="Quesneville H."/>
            <person name="Alseekh S."/>
            <person name="Sorensen I."/>
            <person name="Lichtenstein G."/>
            <person name="Fich E.A."/>
            <person name="Conte M."/>
            <person name="Keller H."/>
            <person name="Schneeberger K."/>
            <person name="Schwacke R."/>
            <person name="Ofner I."/>
            <person name="Vrebalov J."/>
            <person name="Xu Y."/>
            <person name="Osorio S."/>
            <person name="Aflitos S.A."/>
            <person name="Schijlen E."/>
            <person name="Jimenez-Gomez J.M."/>
            <person name="Ryngajllo M."/>
            <person name="Kimura S."/>
            <person name="Kumar R."/>
            <person name="Koenig D."/>
            <person name="Headland L.R."/>
            <person name="Maloof J.N."/>
            <person name="Sinha N."/>
            <person name="van Ham R.C."/>
            <person name="Lankhorst R.K."/>
            <person name="Mao L."/>
            <person name="Vogel A."/>
            <person name="Arsova B."/>
            <person name="Panstruga R."/>
            <person name="Fei Z."/>
            <person name="Rose J.K."/>
            <person name="Zamir D."/>
            <person name="Carrari F."/>
            <person name="Giovannoni J.J."/>
            <person name="Weigel D."/>
            <person name="Usadel B."/>
            <person name="Fernie A.R."/>
        </authorList>
    </citation>
    <scope>NUCLEOTIDE SEQUENCE [LARGE SCALE GENOMIC DNA]</scope>
    <source>
        <strain evidence="2">cv. LA0716</strain>
    </source>
</reference>
<dbReference type="RefSeq" id="XP_027767762.1">
    <property type="nucleotide sequence ID" value="XM_027911961.1"/>
</dbReference>
<evidence type="ECO:0000313" key="3">
    <source>
        <dbReference type="RefSeq" id="XP_027767762.1"/>
    </source>
</evidence>
<protein>
    <submittedName>
        <fullName evidence="3">Proline-rich receptor-like protein kinase PERK9</fullName>
    </submittedName>
</protein>
<feature type="compositionally biased region" description="Polar residues" evidence="1">
    <location>
        <begin position="103"/>
        <end position="117"/>
    </location>
</feature>
<feature type="compositionally biased region" description="Low complexity" evidence="1">
    <location>
        <begin position="41"/>
        <end position="54"/>
    </location>
</feature>
<gene>
    <name evidence="3" type="primary">LOC114074040</name>
</gene>
<feature type="compositionally biased region" description="Pro residues" evidence="1">
    <location>
        <begin position="72"/>
        <end position="102"/>
    </location>
</feature>
<dbReference type="GeneID" id="114074040"/>
<dbReference type="PRINTS" id="PR01217">
    <property type="entry name" value="PRICHEXTENSN"/>
</dbReference>